<evidence type="ECO:0000313" key="1">
    <source>
        <dbReference type="EMBL" id="KAK1272620.1"/>
    </source>
</evidence>
<comment type="caution">
    <text evidence="1">The sequence shown here is derived from an EMBL/GenBank/DDBJ whole genome shotgun (WGS) entry which is preliminary data.</text>
</comment>
<reference evidence="1" key="2">
    <citation type="submission" date="2023-06" db="EMBL/GenBank/DDBJ databases">
        <authorList>
            <person name="Ma L."/>
            <person name="Liu K.-W."/>
            <person name="Li Z."/>
            <person name="Hsiao Y.-Y."/>
            <person name="Qi Y."/>
            <person name="Fu T."/>
            <person name="Tang G."/>
            <person name="Zhang D."/>
            <person name="Sun W.-H."/>
            <person name="Liu D.-K."/>
            <person name="Li Y."/>
            <person name="Chen G.-Z."/>
            <person name="Liu X.-D."/>
            <person name="Liao X.-Y."/>
            <person name="Jiang Y.-T."/>
            <person name="Yu X."/>
            <person name="Hao Y."/>
            <person name="Huang J."/>
            <person name="Zhao X.-W."/>
            <person name="Ke S."/>
            <person name="Chen Y.-Y."/>
            <person name="Wu W.-L."/>
            <person name="Hsu J.-L."/>
            <person name="Lin Y.-F."/>
            <person name="Huang M.-D."/>
            <person name="Li C.-Y."/>
            <person name="Huang L."/>
            <person name="Wang Z.-W."/>
            <person name="Zhao X."/>
            <person name="Zhong W.-Y."/>
            <person name="Peng D.-H."/>
            <person name="Ahmad S."/>
            <person name="Lan S."/>
            <person name="Zhang J.-S."/>
            <person name="Tsai W.-C."/>
            <person name="Van De Peer Y."/>
            <person name="Liu Z.-J."/>
        </authorList>
    </citation>
    <scope>NUCLEOTIDE SEQUENCE</scope>
    <source>
        <strain evidence="1">SCP</strain>
        <tissue evidence="1">Leaves</tissue>
    </source>
</reference>
<sequence length="64" mass="7304">MSSICRLKRSPTVEGRLSRLVLFNTKNRKWINLPTSWGKTPISTSCTSITLRNLKHSISGIRFN</sequence>
<keyword evidence="2" id="KW-1185">Reference proteome</keyword>
<protein>
    <submittedName>
        <fullName evidence="1">Uncharacterized protein</fullName>
    </submittedName>
</protein>
<dbReference type="EMBL" id="JAUJYN010000004">
    <property type="protein sequence ID" value="KAK1272620.1"/>
    <property type="molecule type" value="Genomic_DNA"/>
</dbReference>
<gene>
    <name evidence="1" type="ORF">QJS04_geneDACA007790</name>
</gene>
<organism evidence="1 2">
    <name type="scientific">Acorus gramineus</name>
    <name type="common">Dwarf sweet flag</name>
    <dbReference type="NCBI Taxonomy" id="55184"/>
    <lineage>
        <taxon>Eukaryota</taxon>
        <taxon>Viridiplantae</taxon>
        <taxon>Streptophyta</taxon>
        <taxon>Embryophyta</taxon>
        <taxon>Tracheophyta</taxon>
        <taxon>Spermatophyta</taxon>
        <taxon>Magnoliopsida</taxon>
        <taxon>Liliopsida</taxon>
        <taxon>Acoraceae</taxon>
        <taxon>Acorus</taxon>
    </lineage>
</organism>
<evidence type="ECO:0000313" key="2">
    <source>
        <dbReference type="Proteomes" id="UP001179952"/>
    </source>
</evidence>
<proteinExistence type="predicted"/>
<accession>A0AAV9B8D7</accession>
<name>A0AAV9B8D7_ACOGR</name>
<dbReference type="AlphaFoldDB" id="A0AAV9B8D7"/>
<dbReference type="Proteomes" id="UP001179952">
    <property type="component" value="Unassembled WGS sequence"/>
</dbReference>
<reference evidence="1" key="1">
    <citation type="journal article" date="2023" name="Nat. Commun.">
        <title>Diploid and tetraploid genomes of Acorus and the evolution of monocots.</title>
        <authorList>
            <person name="Ma L."/>
            <person name="Liu K.W."/>
            <person name="Li Z."/>
            <person name="Hsiao Y.Y."/>
            <person name="Qi Y."/>
            <person name="Fu T."/>
            <person name="Tang G.D."/>
            <person name="Zhang D."/>
            <person name="Sun W.H."/>
            <person name="Liu D.K."/>
            <person name="Li Y."/>
            <person name="Chen G.Z."/>
            <person name="Liu X.D."/>
            <person name="Liao X.Y."/>
            <person name="Jiang Y.T."/>
            <person name="Yu X."/>
            <person name="Hao Y."/>
            <person name="Huang J."/>
            <person name="Zhao X.W."/>
            <person name="Ke S."/>
            <person name="Chen Y.Y."/>
            <person name="Wu W.L."/>
            <person name="Hsu J.L."/>
            <person name="Lin Y.F."/>
            <person name="Huang M.D."/>
            <person name="Li C.Y."/>
            <person name="Huang L."/>
            <person name="Wang Z.W."/>
            <person name="Zhao X."/>
            <person name="Zhong W.Y."/>
            <person name="Peng D.H."/>
            <person name="Ahmad S."/>
            <person name="Lan S."/>
            <person name="Zhang J.S."/>
            <person name="Tsai W.C."/>
            <person name="Van de Peer Y."/>
            <person name="Liu Z.J."/>
        </authorList>
    </citation>
    <scope>NUCLEOTIDE SEQUENCE</scope>
    <source>
        <strain evidence="1">SCP</strain>
    </source>
</reference>